<feature type="transmembrane region" description="Helical" evidence="1">
    <location>
        <begin position="6"/>
        <end position="21"/>
    </location>
</feature>
<evidence type="ECO:0000313" key="2">
    <source>
        <dbReference type="EMBL" id="QHS86950.1"/>
    </source>
</evidence>
<feature type="transmembrane region" description="Helical" evidence="1">
    <location>
        <begin position="28"/>
        <end position="49"/>
    </location>
</feature>
<protein>
    <submittedName>
        <fullName evidence="2">Uncharacterized protein</fullName>
    </submittedName>
</protein>
<sequence length="58" mass="6857">MLFQLLGEFVHFFIAMVYFFKEKLGESSYQILGGLYLFLFTIGMLQFSWRESSGDEDE</sequence>
<dbReference type="AlphaFoldDB" id="A0A6C0B4J2"/>
<keyword evidence="1" id="KW-0812">Transmembrane</keyword>
<evidence type="ECO:0000256" key="1">
    <source>
        <dbReference type="SAM" id="Phobius"/>
    </source>
</evidence>
<name>A0A6C0B4J2_9ZZZZ</name>
<accession>A0A6C0B4J2</accession>
<proteinExistence type="predicted"/>
<dbReference type="EMBL" id="MN739067">
    <property type="protein sequence ID" value="QHS86950.1"/>
    <property type="molecule type" value="Genomic_DNA"/>
</dbReference>
<reference evidence="2" key="1">
    <citation type="journal article" date="2020" name="Nature">
        <title>Giant virus diversity and host interactions through global metagenomics.</title>
        <authorList>
            <person name="Schulz F."/>
            <person name="Roux S."/>
            <person name="Paez-Espino D."/>
            <person name="Jungbluth S."/>
            <person name="Walsh D.A."/>
            <person name="Denef V.J."/>
            <person name="McMahon K.D."/>
            <person name="Konstantinidis K.T."/>
            <person name="Eloe-Fadrosh E.A."/>
            <person name="Kyrpides N.C."/>
            <person name="Woyke T."/>
        </authorList>
    </citation>
    <scope>NUCLEOTIDE SEQUENCE</scope>
    <source>
        <strain evidence="2">GVMAG-M-3300009422-16</strain>
    </source>
</reference>
<keyword evidence="1" id="KW-0472">Membrane</keyword>
<organism evidence="2">
    <name type="scientific">viral metagenome</name>
    <dbReference type="NCBI Taxonomy" id="1070528"/>
    <lineage>
        <taxon>unclassified sequences</taxon>
        <taxon>metagenomes</taxon>
        <taxon>organismal metagenomes</taxon>
    </lineage>
</organism>
<keyword evidence="1" id="KW-1133">Transmembrane helix</keyword>